<evidence type="ECO:0000313" key="4">
    <source>
        <dbReference type="Proteomes" id="UP000265515"/>
    </source>
</evidence>
<dbReference type="EMBL" id="BFEA01000272">
    <property type="protein sequence ID" value="GBG77594.1"/>
    <property type="molecule type" value="Genomic_DNA"/>
</dbReference>
<keyword evidence="1" id="KW-0175">Coiled coil</keyword>
<accession>A0A388L5L1</accession>
<dbReference type="Gramene" id="GBG77594">
    <property type="protein sequence ID" value="GBG77594"/>
    <property type="gene ID" value="CBR_g24041"/>
</dbReference>
<dbReference type="Proteomes" id="UP000265515">
    <property type="component" value="Unassembled WGS sequence"/>
</dbReference>
<name>A0A388L5L1_CHABU</name>
<sequence>MGVGKTFKSHKRLRQFYRSFSRSEEACQYAEGSGSATAVTQHRHPKRRAYSSPGAADSCSPSENGSSGVADVVVQLRSENIMLKQEVARMKDLVRLAAGRVEEVERKLVEVINEEDNEQQIIDELMEEVRLSNKETESIRERIGAEAHKLCPSLRVLFGDKEEGEEGELTELEQQLGLKVELQAELKGLVNKRKQQLRQMEETVQALREQREEGGALSLSFQLELVRKEEELRHLRESLTSTEAEVEKVVSENKSLCVEKGMLVSKLEEKGEKLKEALDLATEYKNEVEKLRLMPVTPKRSSDKPWLRPTLAAVGSAIAFGFVSLVRGSFKARRSFDL</sequence>
<keyword evidence="4" id="KW-1185">Reference proteome</keyword>
<protein>
    <submittedName>
        <fullName evidence="3">Uncharacterized protein</fullName>
    </submittedName>
</protein>
<feature type="region of interest" description="Disordered" evidence="2">
    <location>
        <begin position="32"/>
        <end position="67"/>
    </location>
</feature>
<reference evidence="3 4" key="1">
    <citation type="journal article" date="2018" name="Cell">
        <title>The Chara Genome: Secondary Complexity and Implications for Plant Terrestrialization.</title>
        <authorList>
            <person name="Nishiyama T."/>
            <person name="Sakayama H."/>
            <person name="Vries J.D."/>
            <person name="Buschmann H."/>
            <person name="Saint-Marcoux D."/>
            <person name="Ullrich K.K."/>
            <person name="Haas F.B."/>
            <person name="Vanderstraeten L."/>
            <person name="Becker D."/>
            <person name="Lang D."/>
            <person name="Vosolsobe S."/>
            <person name="Rombauts S."/>
            <person name="Wilhelmsson P.K.I."/>
            <person name="Janitza P."/>
            <person name="Kern R."/>
            <person name="Heyl A."/>
            <person name="Rumpler F."/>
            <person name="Villalobos L.I.A.C."/>
            <person name="Clay J.M."/>
            <person name="Skokan R."/>
            <person name="Toyoda A."/>
            <person name="Suzuki Y."/>
            <person name="Kagoshima H."/>
            <person name="Schijlen E."/>
            <person name="Tajeshwar N."/>
            <person name="Catarino B."/>
            <person name="Hetherington A.J."/>
            <person name="Saltykova A."/>
            <person name="Bonnot C."/>
            <person name="Breuninger H."/>
            <person name="Symeonidi A."/>
            <person name="Radhakrishnan G.V."/>
            <person name="Van Nieuwerburgh F."/>
            <person name="Deforce D."/>
            <person name="Chang C."/>
            <person name="Karol K.G."/>
            <person name="Hedrich R."/>
            <person name="Ulvskov P."/>
            <person name="Glockner G."/>
            <person name="Delwiche C.F."/>
            <person name="Petrasek J."/>
            <person name="Van de Peer Y."/>
            <person name="Friml J."/>
            <person name="Beilby M."/>
            <person name="Dolan L."/>
            <person name="Kohara Y."/>
            <person name="Sugano S."/>
            <person name="Fujiyama A."/>
            <person name="Delaux P.-M."/>
            <person name="Quint M."/>
            <person name="TheiBen G."/>
            <person name="Hagemann M."/>
            <person name="Harholt J."/>
            <person name="Dunand C."/>
            <person name="Zachgo S."/>
            <person name="Langdale J."/>
            <person name="Maumus F."/>
            <person name="Straeten D.V.D."/>
            <person name="Gould S.B."/>
            <person name="Rensing S.A."/>
        </authorList>
    </citation>
    <scope>NUCLEOTIDE SEQUENCE [LARGE SCALE GENOMIC DNA]</scope>
    <source>
        <strain evidence="3 4">S276</strain>
    </source>
</reference>
<evidence type="ECO:0000256" key="2">
    <source>
        <dbReference type="SAM" id="MobiDB-lite"/>
    </source>
</evidence>
<feature type="coiled-coil region" evidence="1">
    <location>
        <begin position="73"/>
        <end position="142"/>
    </location>
</feature>
<comment type="caution">
    <text evidence="3">The sequence shown here is derived from an EMBL/GenBank/DDBJ whole genome shotgun (WGS) entry which is preliminary data.</text>
</comment>
<organism evidence="3 4">
    <name type="scientific">Chara braunii</name>
    <name type="common">Braun's stonewort</name>
    <dbReference type="NCBI Taxonomy" id="69332"/>
    <lineage>
        <taxon>Eukaryota</taxon>
        <taxon>Viridiplantae</taxon>
        <taxon>Streptophyta</taxon>
        <taxon>Charophyceae</taxon>
        <taxon>Charales</taxon>
        <taxon>Characeae</taxon>
        <taxon>Chara</taxon>
    </lineage>
</organism>
<evidence type="ECO:0000313" key="3">
    <source>
        <dbReference type="EMBL" id="GBG77594.1"/>
    </source>
</evidence>
<feature type="coiled-coil region" evidence="1">
    <location>
        <begin position="179"/>
        <end position="294"/>
    </location>
</feature>
<dbReference type="AlphaFoldDB" id="A0A388L5L1"/>
<gene>
    <name evidence="3" type="ORF">CBR_g24041</name>
</gene>
<proteinExistence type="predicted"/>
<evidence type="ECO:0000256" key="1">
    <source>
        <dbReference type="SAM" id="Coils"/>
    </source>
</evidence>